<protein>
    <submittedName>
        <fullName evidence="2">Uncharacterized protein</fullName>
    </submittedName>
</protein>
<evidence type="ECO:0000313" key="3">
    <source>
        <dbReference type="Proteomes" id="UP001469553"/>
    </source>
</evidence>
<reference evidence="2 3" key="1">
    <citation type="submission" date="2021-06" db="EMBL/GenBank/DDBJ databases">
        <authorList>
            <person name="Palmer J.M."/>
        </authorList>
    </citation>
    <scope>NUCLEOTIDE SEQUENCE [LARGE SCALE GENOMIC DNA]</scope>
    <source>
        <strain evidence="2 3">AS_MEX2019</strain>
        <tissue evidence="2">Muscle</tissue>
    </source>
</reference>
<comment type="caution">
    <text evidence="2">The sequence shown here is derived from an EMBL/GenBank/DDBJ whole genome shotgun (WGS) entry which is preliminary data.</text>
</comment>
<feature type="region of interest" description="Disordered" evidence="1">
    <location>
        <begin position="1"/>
        <end position="44"/>
    </location>
</feature>
<dbReference type="EMBL" id="JAHRIP010060524">
    <property type="protein sequence ID" value="MEQ2304905.1"/>
    <property type="molecule type" value="Genomic_DNA"/>
</dbReference>
<dbReference type="Proteomes" id="UP001469553">
    <property type="component" value="Unassembled WGS sequence"/>
</dbReference>
<evidence type="ECO:0000256" key="1">
    <source>
        <dbReference type="SAM" id="MobiDB-lite"/>
    </source>
</evidence>
<organism evidence="2 3">
    <name type="scientific">Ameca splendens</name>
    <dbReference type="NCBI Taxonomy" id="208324"/>
    <lineage>
        <taxon>Eukaryota</taxon>
        <taxon>Metazoa</taxon>
        <taxon>Chordata</taxon>
        <taxon>Craniata</taxon>
        <taxon>Vertebrata</taxon>
        <taxon>Euteleostomi</taxon>
        <taxon>Actinopterygii</taxon>
        <taxon>Neopterygii</taxon>
        <taxon>Teleostei</taxon>
        <taxon>Neoteleostei</taxon>
        <taxon>Acanthomorphata</taxon>
        <taxon>Ovalentaria</taxon>
        <taxon>Atherinomorphae</taxon>
        <taxon>Cyprinodontiformes</taxon>
        <taxon>Goodeidae</taxon>
        <taxon>Ameca</taxon>
    </lineage>
</organism>
<keyword evidence="3" id="KW-1185">Reference proteome</keyword>
<proteinExistence type="predicted"/>
<evidence type="ECO:0000313" key="2">
    <source>
        <dbReference type="EMBL" id="MEQ2304905.1"/>
    </source>
</evidence>
<name>A0ABV0ZG64_9TELE</name>
<accession>A0ABV0ZG64</accession>
<gene>
    <name evidence="2" type="ORF">AMECASPLE_032079</name>
</gene>
<sequence length="103" mass="11462">MHQEQVKLSAGNADQTPAPLVQRPNGPYWSTPHRAARGTQSNAFSRSTKHMWTGWENSHENLECPAEGVELVQCSTAGTKTTPLLLKPRFDSPIPWHRPYQGG</sequence>